<keyword evidence="4" id="KW-0539">Nucleus</keyword>
<dbReference type="InterPro" id="IPR001138">
    <property type="entry name" value="Zn2Cys6_DnaBD"/>
</dbReference>
<dbReference type="PROSITE" id="PS00463">
    <property type="entry name" value="ZN2_CY6_FUNGAL_1"/>
    <property type="match status" value="1"/>
</dbReference>
<dbReference type="PANTHER" id="PTHR47424:SF9">
    <property type="entry name" value="TAH-2"/>
    <property type="match status" value="1"/>
</dbReference>
<dbReference type="GO" id="GO:0006351">
    <property type="term" value="P:DNA-templated transcription"/>
    <property type="evidence" value="ECO:0007669"/>
    <property type="project" value="InterPro"/>
</dbReference>
<dbReference type="GO" id="GO:0005634">
    <property type="term" value="C:nucleus"/>
    <property type="evidence" value="ECO:0007669"/>
    <property type="project" value="TreeGrafter"/>
</dbReference>
<dbReference type="Pfam" id="PF04082">
    <property type="entry name" value="Fungal_trans"/>
    <property type="match status" value="1"/>
</dbReference>
<dbReference type="GO" id="GO:0000981">
    <property type="term" value="F:DNA-binding transcription factor activity, RNA polymerase II-specific"/>
    <property type="evidence" value="ECO:0007669"/>
    <property type="project" value="InterPro"/>
</dbReference>
<dbReference type="CDD" id="cd12148">
    <property type="entry name" value="fungal_TF_MHR"/>
    <property type="match status" value="1"/>
</dbReference>
<dbReference type="GO" id="GO:0000978">
    <property type="term" value="F:RNA polymerase II cis-regulatory region sequence-specific DNA binding"/>
    <property type="evidence" value="ECO:0007669"/>
    <property type="project" value="TreeGrafter"/>
</dbReference>
<evidence type="ECO:0000313" key="8">
    <source>
        <dbReference type="Proteomes" id="UP001174694"/>
    </source>
</evidence>
<dbReference type="InterPro" id="IPR036864">
    <property type="entry name" value="Zn2-C6_fun-type_DNA-bd_sf"/>
</dbReference>
<dbReference type="EMBL" id="JANBVO010000001">
    <property type="protein sequence ID" value="KAJ9157258.1"/>
    <property type="molecule type" value="Genomic_DNA"/>
</dbReference>
<dbReference type="SMART" id="SM00066">
    <property type="entry name" value="GAL4"/>
    <property type="match status" value="1"/>
</dbReference>
<feature type="compositionally biased region" description="Basic and acidic residues" evidence="5">
    <location>
        <begin position="79"/>
        <end position="101"/>
    </location>
</feature>
<name>A0AA38RV29_9PEZI</name>
<reference evidence="7" key="1">
    <citation type="submission" date="2022-07" db="EMBL/GenBank/DDBJ databases">
        <title>Fungi with potential for degradation of polypropylene.</title>
        <authorList>
            <person name="Gostincar C."/>
        </authorList>
    </citation>
    <scope>NUCLEOTIDE SEQUENCE</scope>
    <source>
        <strain evidence="7">EXF-13308</strain>
    </source>
</reference>
<feature type="compositionally biased region" description="Gly residues" evidence="5">
    <location>
        <begin position="643"/>
        <end position="653"/>
    </location>
</feature>
<dbReference type="GO" id="GO:0008270">
    <property type="term" value="F:zinc ion binding"/>
    <property type="evidence" value="ECO:0007669"/>
    <property type="project" value="InterPro"/>
</dbReference>
<evidence type="ECO:0000256" key="5">
    <source>
        <dbReference type="SAM" id="MobiDB-lite"/>
    </source>
</evidence>
<dbReference type="PANTHER" id="PTHR47424">
    <property type="entry name" value="REGULATORY PROTEIN GAL4"/>
    <property type="match status" value="1"/>
</dbReference>
<keyword evidence="7" id="KW-0238">DNA-binding</keyword>
<proteinExistence type="predicted"/>
<dbReference type="InterPro" id="IPR051127">
    <property type="entry name" value="Fungal_SecMet_Regulators"/>
</dbReference>
<organism evidence="7 8">
    <name type="scientific">Pleurostoma richardsiae</name>
    <dbReference type="NCBI Taxonomy" id="41990"/>
    <lineage>
        <taxon>Eukaryota</taxon>
        <taxon>Fungi</taxon>
        <taxon>Dikarya</taxon>
        <taxon>Ascomycota</taxon>
        <taxon>Pezizomycotina</taxon>
        <taxon>Sordariomycetes</taxon>
        <taxon>Sordariomycetidae</taxon>
        <taxon>Calosphaeriales</taxon>
        <taxon>Pleurostomataceae</taxon>
        <taxon>Pleurostoma</taxon>
    </lineage>
</organism>
<dbReference type="SMART" id="SM00906">
    <property type="entry name" value="Fungal_trans"/>
    <property type="match status" value="1"/>
</dbReference>
<protein>
    <submittedName>
        <fullName evidence="7">Zn2/Cys6 DNA-binding protein</fullName>
    </submittedName>
</protein>
<keyword evidence="3" id="KW-0804">Transcription</keyword>
<evidence type="ECO:0000259" key="6">
    <source>
        <dbReference type="PROSITE" id="PS00463"/>
    </source>
</evidence>
<dbReference type="GO" id="GO:0000435">
    <property type="term" value="P:positive regulation of transcription from RNA polymerase II promoter by galactose"/>
    <property type="evidence" value="ECO:0007669"/>
    <property type="project" value="TreeGrafter"/>
</dbReference>
<gene>
    <name evidence="7" type="ORF">NKR23_g343</name>
</gene>
<sequence length="736" mass="80957">MPRPRVPAENRQRSVRACRPCKASKKRCDSASPCTSCVRRNCTAACVYDQPSRPWFPERRSSADTRFHRPLPTPAGGARETRRSDERIAIETPRDFRRGAENMDTLLDSVSQATTIGSRNKAGDRNYDVTPREPEPEAAEEATPKGRMMLNSSGEKFYFGDSAGVSFLQFVRHVVGQNLGHCKFTENKRQDVILEVAIPDDGSASQADLDLHQRKTLVDNFYTATAGVLDICTKDEIFHAVRNLGSGQAPLKDSIGCLAIAIGAQCVVSNTEMSTRERSRFFKHGQRLAFRGMLEYLSIDIIHVFLLMSFYLLGACRRNTAFLYIGIAARSAHALGLHAPEQYQHLSAKEQSLRIRAWKSLRILDLVVASVLCRPAASLSTPHDNVVLKHFEPLPDDTTRHLAVSANFQVCSILEDIVQHLDRKKGMSIPAAEQFLVRLRQWSDSVPPRLRKFSARSPLAPAEHEVAIGGLSMSCLYYFAVILVTRPTLISHLLRKLRSHGRREASSTSDTGAREGEKLAWVCIDSAVLMARTCGDAVAAGIIIDNMCLVKAWIFTASLILGFSKFVEQDTRLDIDDAFQGGIDTLRRLAYPSGCPQSEHYVEVLSNLTGAIATFRDKMANERRNDSGLYVSQLLVIDREADGGGGGSGGGMGRRGDGVLTPESAQPGPQGADSSDAAIDHLAGPHWHLEQFLGGESWLDGGRAALNEYLGAPPDLQLTGDGFLETEPLRIIFDEL</sequence>
<feature type="domain" description="Zn(2)-C6 fungal-type" evidence="6">
    <location>
        <begin position="17"/>
        <end position="46"/>
    </location>
</feature>
<keyword evidence="8" id="KW-1185">Reference proteome</keyword>
<accession>A0AA38RV29</accession>
<keyword evidence="1" id="KW-0479">Metal-binding</keyword>
<keyword evidence="2" id="KW-0805">Transcription regulation</keyword>
<feature type="compositionally biased region" description="Polar residues" evidence="5">
    <location>
        <begin position="108"/>
        <end position="118"/>
    </location>
</feature>
<evidence type="ECO:0000256" key="1">
    <source>
        <dbReference type="ARBA" id="ARBA00022723"/>
    </source>
</evidence>
<evidence type="ECO:0000313" key="7">
    <source>
        <dbReference type="EMBL" id="KAJ9157258.1"/>
    </source>
</evidence>
<feature type="compositionally biased region" description="Basic and acidic residues" evidence="5">
    <location>
        <begin position="121"/>
        <end position="135"/>
    </location>
</feature>
<evidence type="ECO:0000256" key="2">
    <source>
        <dbReference type="ARBA" id="ARBA00023015"/>
    </source>
</evidence>
<dbReference type="SUPFAM" id="SSF57701">
    <property type="entry name" value="Zn2/Cys6 DNA-binding domain"/>
    <property type="match status" value="1"/>
</dbReference>
<dbReference type="CDD" id="cd00067">
    <property type="entry name" value="GAL4"/>
    <property type="match status" value="1"/>
</dbReference>
<evidence type="ECO:0000256" key="3">
    <source>
        <dbReference type="ARBA" id="ARBA00023163"/>
    </source>
</evidence>
<comment type="caution">
    <text evidence="7">The sequence shown here is derived from an EMBL/GenBank/DDBJ whole genome shotgun (WGS) entry which is preliminary data.</text>
</comment>
<dbReference type="Proteomes" id="UP001174694">
    <property type="component" value="Unassembled WGS sequence"/>
</dbReference>
<feature type="region of interest" description="Disordered" evidence="5">
    <location>
        <begin position="60"/>
        <end position="146"/>
    </location>
</feature>
<feature type="region of interest" description="Disordered" evidence="5">
    <location>
        <begin position="642"/>
        <end position="678"/>
    </location>
</feature>
<dbReference type="Gene3D" id="4.10.240.10">
    <property type="entry name" value="Zn(2)-C6 fungal-type DNA-binding domain"/>
    <property type="match status" value="1"/>
</dbReference>
<dbReference type="AlphaFoldDB" id="A0AA38RV29"/>
<dbReference type="InterPro" id="IPR007219">
    <property type="entry name" value="XnlR_reg_dom"/>
</dbReference>
<evidence type="ECO:0000256" key="4">
    <source>
        <dbReference type="ARBA" id="ARBA00023242"/>
    </source>
</evidence>